<dbReference type="InterPro" id="IPR027417">
    <property type="entry name" value="P-loop_NTPase"/>
</dbReference>
<gene>
    <name evidence="2" type="ORF">MDPP_0095</name>
</gene>
<dbReference type="AlphaFoldDB" id="A0A559KJL2"/>
<dbReference type="OrthoDB" id="174137at2"/>
<feature type="coiled-coil region" evidence="1">
    <location>
        <begin position="622"/>
        <end position="649"/>
    </location>
</feature>
<protein>
    <submittedName>
        <fullName evidence="2">Uncharacterized protein</fullName>
    </submittedName>
</protein>
<name>A0A559KJL2_9MOLU</name>
<dbReference type="GO" id="GO:0006302">
    <property type="term" value="P:double-strand break repair"/>
    <property type="evidence" value="ECO:0007669"/>
    <property type="project" value="TreeGrafter"/>
</dbReference>
<proteinExistence type="predicted"/>
<evidence type="ECO:0000256" key="1">
    <source>
        <dbReference type="SAM" id="Coils"/>
    </source>
</evidence>
<dbReference type="SUPFAM" id="SSF52540">
    <property type="entry name" value="P-loop containing nucleoside triphosphate hydrolases"/>
    <property type="match status" value="1"/>
</dbReference>
<dbReference type="PANTHER" id="PTHR32182">
    <property type="entry name" value="DNA REPLICATION AND REPAIR PROTEIN RECF"/>
    <property type="match status" value="1"/>
</dbReference>
<reference evidence="2 3" key="1">
    <citation type="submission" date="2019-06" db="EMBL/GenBank/DDBJ databases">
        <title>Draft Genome Sequence of Candidatus Phytoplasma pini-Related Strain MDPP: A Resource for Comparative Genomics of Gymnosperm-infecting Phytoplasmas.</title>
        <authorList>
            <person name="Cai W."/>
            <person name="Costanzo S."/>
            <person name="Shao J."/>
            <person name="Zhao Y."/>
            <person name="Davis R."/>
        </authorList>
    </citation>
    <scope>NUCLEOTIDE SEQUENCE [LARGE SCALE GENOMIC DNA]</scope>
    <source>
        <strain evidence="2 3">MDPP</strain>
    </source>
</reference>
<feature type="coiled-coil region" evidence="1">
    <location>
        <begin position="271"/>
        <end position="312"/>
    </location>
</feature>
<accession>A0A559KJL2</accession>
<feature type="coiled-coil region" evidence="1">
    <location>
        <begin position="786"/>
        <end position="813"/>
    </location>
</feature>
<dbReference type="Proteomes" id="UP000320078">
    <property type="component" value="Unassembled WGS sequence"/>
</dbReference>
<dbReference type="GO" id="GO:0000731">
    <property type="term" value="P:DNA synthesis involved in DNA repair"/>
    <property type="evidence" value="ECO:0007669"/>
    <property type="project" value="TreeGrafter"/>
</dbReference>
<dbReference type="PANTHER" id="PTHR32182:SF0">
    <property type="entry name" value="DNA REPLICATION AND REPAIR PROTEIN RECF"/>
    <property type="match status" value="1"/>
</dbReference>
<comment type="caution">
    <text evidence="2">The sequence shown here is derived from an EMBL/GenBank/DDBJ whole genome shotgun (WGS) entry which is preliminary data.</text>
</comment>
<dbReference type="EMBL" id="VIAE01000002">
    <property type="protein sequence ID" value="TVY12322.1"/>
    <property type="molecule type" value="Genomic_DNA"/>
</dbReference>
<dbReference type="Pfam" id="PF13555">
    <property type="entry name" value="AAA_29"/>
    <property type="match status" value="1"/>
</dbReference>
<feature type="coiled-coil region" evidence="1">
    <location>
        <begin position="673"/>
        <end position="758"/>
    </location>
</feature>
<evidence type="ECO:0000313" key="3">
    <source>
        <dbReference type="Proteomes" id="UP000320078"/>
    </source>
</evidence>
<evidence type="ECO:0000313" key="2">
    <source>
        <dbReference type="EMBL" id="TVY12322.1"/>
    </source>
</evidence>
<dbReference type="Gene3D" id="3.40.50.300">
    <property type="entry name" value="P-loop containing nucleotide triphosphate hydrolases"/>
    <property type="match status" value="2"/>
</dbReference>
<sequence>MKQITKIKLINWHLFSNQTIDIKGNTLISGENGSGKSTLLDALQYVLIAGKSGVKFNIAANENAKRSLEGYIKGKIGAENKEFLRKDDVITHISLEFYDPKENKYTILGCVLELSKIGLLKEKFYLFSGFSLEEDIFIFDNKPKNHQEMRNYLQKLDYYFDFFDTKKKYQIALGKYLQIDIMKYIKMLPKALVFKPLDLKNFVFEFLLEENPINIESLKNNVQQLKKIEFQIETEKNKIKQLTVIIEANKKLKSFKNQLYIYYAIEKMVFLEQHQINFKKFLTQKENFEKEITNLQKQKIRKKLDLEEIDNQILQLKSHQIKDDVGLFLYNLQQNINKNKIFIQDLEKQKESFQKQLNLEMIFLQNLFNKINKNILQKSIDRIQFFLKTSTEENYNLLCESFTNSINYLKQKNINLNIENSDLLKEILILGNSLSKINVDLESLNRSLSVEYHPNIIKLISLLKEKLKSIYQKEIEIYTLCELIEIKDELWRNAIEGFLGIRKFNLIVDSAYFDSSLRIYENVQKIFQIYDVGLVNLDSIPDIDIKQTSLAFQIFSDHYGALKYVKILLSHVTCELNIDYLKKHKTAITPQGMIYGNYTAKQLNPKSYYIPYIGIRSKNIRKQMLIEKSKELQIKLKQKQDNLKKNESLIELIQKIKMSLFFEQNHFACYQSLQQKKIDIEKMEKQKEQIQLNQNLTKLEINLQQLKKNKERENQKLENILEQIAQNENHILVYQEKIQNLEKQIILMKEKIDTLHSNIPEHLLTETNVQFFNYTKKYSDNYFLILKSIQNGIQNIEQQKNEQKIQIITLMNTYINDYHLLNLEPKLENFEYFVKEYDLITSKNLIQYEKESKELSSKTEIIFKEEFISKLKESFENAQQQIENLNILLKNRPFGNDHYQIILKASNKPYYNKYYSSIMEEKDFSLSNDLPIENLNFTNKSILLDELFRKIISYEQEYISLAYTLLDYRNYLNYDIQINDKDGNISLFSKVFREKSGGETQVPFYIIIAICFEQLLFENSEYKGCLVLFDEAFNNMDENRIDSMMSFLGDLKIQFFIAIPPQRIVNILPYVTTNLLVMKEQKHAFIENFTKE</sequence>
<keyword evidence="3" id="KW-1185">Reference proteome</keyword>
<organism evidence="2 3">
    <name type="scientific">Candidatus Phytoplasma pini</name>
    <dbReference type="NCBI Taxonomy" id="267362"/>
    <lineage>
        <taxon>Bacteria</taxon>
        <taxon>Bacillati</taxon>
        <taxon>Mycoplasmatota</taxon>
        <taxon>Mollicutes</taxon>
        <taxon>Acholeplasmatales</taxon>
        <taxon>Acholeplasmataceae</taxon>
        <taxon>Candidatus Phytoplasma</taxon>
    </lineage>
</organism>
<keyword evidence="1" id="KW-0175">Coiled coil</keyword>
<dbReference type="Pfam" id="PF13558">
    <property type="entry name" value="SbcC_Walker_B"/>
    <property type="match status" value="1"/>
</dbReference>